<gene>
    <name evidence="2" type="ORF">S12H4_58769</name>
</gene>
<proteinExistence type="predicted"/>
<keyword evidence="1" id="KW-0812">Transmembrane</keyword>
<keyword evidence="1" id="KW-1133">Transmembrane helix</keyword>
<keyword evidence="1" id="KW-0472">Membrane</keyword>
<reference evidence="2" key="1">
    <citation type="journal article" date="2014" name="Front. Microbiol.">
        <title>High frequency of phylogenetically diverse reductive dehalogenase-homologous genes in deep subseafloor sedimentary metagenomes.</title>
        <authorList>
            <person name="Kawai M."/>
            <person name="Futagami T."/>
            <person name="Toyoda A."/>
            <person name="Takaki Y."/>
            <person name="Nishi S."/>
            <person name="Hori S."/>
            <person name="Arai W."/>
            <person name="Tsubouchi T."/>
            <person name="Morono Y."/>
            <person name="Uchiyama I."/>
            <person name="Ito T."/>
            <person name="Fujiyama A."/>
            <person name="Inagaki F."/>
            <person name="Takami H."/>
        </authorList>
    </citation>
    <scope>NUCLEOTIDE SEQUENCE</scope>
    <source>
        <strain evidence="2">Expedition CK06-06</strain>
    </source>
</reference>
<accession>X1VUV8</accession>
<evidence type="ECO:0000256" key="1">
    <source>
        <dbReference type="SAM" id="Phobius"/>
    </source>
</evidence>
<dbReference type="AlphaFoldDB" id="X1VUV8"/>
<feature type="transmembrane region" description="Helical" evidence="1">
    <location>
        <begin position="22"/>
        <end position="43"/>
    </location>
</feature>
<dbReference type="EMBL" id="BARW01038252">
    <property type="protein sequence ID" value="GAJ21486.1"/>
    <property type="molecule type" value="Genomic_DNA"/>
</dbReference>
<evidence type="ECO:0000313" key="2">
    <source>
        <dbReference type="EMBL" id="GAJ21486.1"/>
    </source>
</evidence>
<feature type="non-terminal residue" evidence="2">
    <location>
        <position position="1"/>
    </location>
</feature>
<organism evidence="2">
    <name type="scientific">marine sediment metagenome</name>
    <dbReference type="NCBI Taxonomy" id="412755"/>
    <lineage>
        <taxon>unclassified sequences</taxon>
        <taxon>metagenomes</taxon>
        <taxon>ecological metagenomes</taxon>
    </lineage>
</organism>
<sequence length="46" mass="5284">GDGFSNAGIKKKQWDVPFSDTWHIYFGLQYISIALNITIRTIINKI</sequence>
<comment type="caution">
    <text evidence="2">The sequence shown here is derived from an EMBL/GenBank/DDBJ whole genome shotgun (WGS) entry which is preliminary data.</text>
</comment>
<name>X1VUV8_9ZZZZ</name>
<protein>
    <submittedName>
        <fullName evidence="2">Uncharacterized protein</fullName>
    </submittedName>
</protein>